<keyword evidence="3" id="KW-0808">Transferase</keyword>
<organism evidence="3 4">
    <name type="scientific">Palleronia sediminis</name>
    <dbReference type="NCBI Taxonomy" id="2547833"/>
    <lineage>
        <taxon>Bacteria</taxon>
        <taxon>Pseudomonadati</taxon>
        <taxon>Pseudomonadota</taxon>
        <taxon>Alphaproteobacteria</taxon>
        <taxon>Rhodobacterales</taxon>
        <taxon>Roseobacteraceae</taxon>
        <taxon>Palleronia</taxon>
    </lineage>
</organism>
<dbReference type="EMBL" id="SNAA01000003">
    <property type="protein sequence ID" value="TDL81869.1"/>
    <property type="molecule type" value="Genomic_DNA"/>
</dbReference>
<dbReference type="Gene3D" id="3.40.630.30">
    <property type="match status" value="1"/>
</dbReference>
<protein>
    <submittedName>
        <fullName evidence="3">N-acetyltransferase</fullName>
    </submittedName>
</protein>
<name>A0A4V3BA56_9RHOB</name>
<dbReference type="Proteomes" id="UP000295701">
    <property type="component" value="Unassembled WGS sequence"/>
</dbReference>
<sequence length="177" mass="19423">MTPDRGPSPVIETERLILRRPEAGDLDGFMAFMTSDRSRFAGGVLDPHAAWRAFGVELGHWELRGFGMFAVTERAAPSTCLGMVGPWYPSGWPERELGWLIWPEAEGRGIAGEAAAAARDHAFGTLGWETAVSYIHPQNARSIALAERLGARRDDAAARPPGEDARETVVYRHRRAA</sequence>
<dbReference type="RefSeq" id="WP_133395818.1">
    <property type="nucleotide sequence ID" value="NZ_SNAA01000003.1"/>
</dbReference>
<dbReference type="OrthoDB" id="6293260at2"/>
<dbReference type="InterPro" id="IPR051531">
    <property type="entry name" value="N-acetyltransferase"/>
</dbReference>
<dbReference type="PANTHER" id="PTHR43792:SF1">
    <property type="entry name" value="N-ACETYLTRANSFERASE DOMAIN-CONTAINING PROTEIN"/>
    <property type="match status" value="1"/>
</dbReference>
<dbReference type="SUPFAM" id="SSF55729">
    <property type="entry name" value="Acyl-CoA N-acyltransferases (Nat)"/>
    <property type="match status" value="1"/>
</dbReference>
<dbReference type="InterPro" id="IPR000182">
    <property type="entry name" value="GNAT_dom"/>
</dbReference>
<dbReference type="PROSITE" id="PS51186">
    <property type="entry name" value="GNAT"/>
    <property type="match status" value="1"/>
</dbReference>
<dbReference type="InterPro" id="IPR016181">
    <property type="entry name" value="Acyl_CoA_acyltransferase"/>
</dbReference>
<feature type="compositionally biased region" description="Basic and acidic residues" evidence="1">
    <location>
        <begin position="153"/>
        <end position="170"/>
    </location>
</feature>
<keyword evidence="4" id="KW-1185">Reference proteome</keyword>
<proteinExistence type="predicted"/>
<dbReference type="GO" id="GO:0016747">
    <property type="term" value="F:acyltransferase activity, transferring groups other than amino-acyl groups"/>
    <property type="evidence" value="ECO:0007669"/>
    <property type="project" value="InterPro"/>
</dbReference>
<dbReference type="Pfam" id="PF13302">
    <property type="entry name" value="Acetyltransf_3"/>
    <property type="match status" value="1"/>
</dbReference>
<evidence type="ECO:0000313" key="4">
    <source>
        <dbReference type="Proteomes" id="UP000295701"/>
    </source>
</evidence>
<dbReference type="AlphaFoldDB" id="A0A4V3BA56"/>
<evidence type="ECO:0000259" key="2">
    <source>
        <dbReference type="PROSITE" id="PS51186"/>
    </source>
</evidence>
<evidence type="ECO:0000313" key="3">
    <source>
        <dbReference type="EMBL" id="TDL81869.1"/>
    </source>
</evidence>
<gene>
    <name evidence="3" type="ORF">E2L08_04240</name>
</gene>
<feature type="domain" description="N-acetyltransferase" evidence="2">
    <location>
        <begin position="16"/>
        <end position="176"/>
    </location>
</feature>
<accession>A0A4V3BA56</accession>
<reference evidence="3 4" key="1">
    <citation type="submission" date="2019-03" db="EMBL/GenBank/DDBJ databases">
        <title>Primorskyibacter sp. SS33 isolated from sediments.</title>
        <authorList>
            <person name="Xunke S."/>
        </authorList>
    </citation>
    <scope>NUCLEOTIDE SEQUENCE [LARGE SCALE GENOMIC DNA]</scope>
    <source>
        <strain evidence="3 4">SS33</strain>
    </source>
</reference>
<dbReference type="PANTHER" id="PTHR43792">
    <property type="entry name" value="GNAT FAMILY, PUTATIVE (AFU_ORTHOLOGUE AFUA_3G00765)-RELATED-RELATED"/>
    <property type="match status" value="1"/>
</dbReference>
<feature type="region of interest" description="Disordered" evidence="1">
    <location>
        <begin position="153"/>
        <end position="177"/>
    </location>
</feature>
<comment type="caution">
    <text evidence="3">The sequence shown here is derived from an EMBL/GenBank/DDBJ whole genome shotgun (WGS) entry which is preliminary data.</text>
</comment>
<evidence type="ECO:0000256" key="1">
    <source>
        <dbReference type="SAM" id="MobiDB-lite"/>
    </source>
</evidence>